<evidence type="ECO:0000256" key="2">
    <source>
        <dbReference type="ARBA" id="ARBA00005216"/>
    </source>
</evidence>
<dbReference type="FunFam" id="3.40.50.720:FF:000041">
    <property type="entry name" value="D-3-phosphoglycerate dehydrogenase"/>
    <property type="match status" value="1"/>
</dbReference>
<keyword evidence="7" id="KW-0560">Oxidoreductase</keyword>
<dbReference type="Pfam" id="PF22629">
    <property type="entry name" value="ACT_AHAS_ss"/>
    <property type="match status" value="1"/>
</dbReference>
<dbReference type="RefSeq" id="WP_076422758.1">
    <property type="nucleotide sequence ID" value="NZ_FTNM01000005.1"/>
</dbReference>
<dbReference type="Pfam" id="PF02826">
    <property type="entry name" value="2-Hacid_dh_C"/>
    <property type="match status" value="1"/>
</dbReference>
<dbReference type="InterPro" id="IPR029753">
    <property type="entry name" value="D-isomer_DH_CS"/>
</dbReference>
<dbReference type="PROSITE" id="PS00671">
    <property type="entry name" value="D_2_HYDROXYACID_DH_3"/>
    <property type="match status" value="1"/>
</dbReference>
<dbReference type="UniPathway" id="UPA00135">
    <property type="reaction ID" value="UER00196"/>
</dbReference>
<dbReference type="CDD" id="cd12176">
    <property type="entry name" value="PGDH_3"/>
    <property type="match status" value="1"/>
</dbReference>
<evidence type="ECO:0000256" key="1">
    <source>
        <dbReference type="ARBA" id="ARBA00003800"/>
    </source>
</evidence>
<dbReference type="Gene3D" id="3.40.50.1000">
    <property type="entry name" value="HAD superfamily/HAD-like"/>
    <property type="match status" value="1"/>
</dbReference>
<evidence type="ECO:0000313" key="13">
    <source>
        <dbReference type="EMBL" id="SIR31939.1"/>
    </source>
</evidence>
<dbReference type="InterPro" id="IPR050418">
    <property type="entry name" value="D-iso_2-hydroxyacid_DH_PdxB"/>
</dbReference>
<organism evidence="13 14">
    <name type="scientific">Pontibacter lucknowensis</name>
    <dbReference type="NCBI Taxonomy" id="1077936"/>
    <lineage>
        <taxon>Bacteria</taxon>
        <taxon>Pseudomonadati</taxon>
        <taxon>Bacteroidota</taxon>
        <taxon>Cytophagia</taxon>
        <taxon>Cytophagales</taxon>
        <taxon>Hymenobacteraceae</taxon>
        <taxon>Pontibacter</taxon>
    </lineage>
</organism>
<dbReference type="SUPFAM" id="SSF52283">
    <property type="entry name" value="Formate/glycerate dehydrogenase catalytic domain-like"/>
    <property type="match status" value="1"/>
</dbReference>
<dbReference type="InterPro" id="IPR023214">
    <property type="entry name" value="HAD_sf"/>
</dbReference>
<evidence type="ECO:0000256" key="6">
    <source>
        <dbReference type="ARBA" id="ARBA00021582"/>
    </source>
</evidence>
<evidence type="ECO:0000256" key="3">
    <source>
        <dbReference type="ARBA" id="ARBA00005854"/>
    </source>
</evidence>
<dbReference type="GO" id="GO:0004617">
    <property type="term" value="F:phosphoglycerate dehydrogenase activity"/>
    <property type="evidence" value="ECO:0007669"/>
    <property type="project" value="UniProtKB-EC"/>
</dbReference>
<dbReference type="NCBIfam" id="TIGR01488">
    <property type="entry name" value="HAD-SF-IB"/>
    <property type="match status" value="1"/>
</dbReference>
<comment type="catalytic activity">
    <reaction evidence="11">
        <text>(2R)-3-phosphoglycerate + NAD(+) = 3-phosphooxypyruvate + NADH + H(+)</text>
        <dbReference type="Rhea" id="RHEA:12641"/>
        <dbReference type="ChEBI" id="CHEBI:15378"/>
        <dbReference type="ChEBI" id="CHEBI:18110"/>
        <dbReference type="ChEBI" id="CHEBI:57540"/>
        <dbReference type="ChEBI" id="CHEBI:57945"/>
        <dbReference type="ChEBI" id="CHEBI:58272"/>
        <dbReference type="EC" id="1.1.1.95"/>
    </reaction>
</comment>
<gene>
    <name evidence="13" type="ORF">SAMN05421545_3105</name>
</gene>
<proteinExistence type="inferred from homology"/>
<evidence type="ECO:0000256" key="4">
    <source>
        <dbReference type="ARBA" id="ARBA00013001"/>
    </source>
</evidence>
<protein>
    <recommendedName>
        <fullName evidence="6">D-3-phosphoglycerate dehydrogenase</fullName>
        <ecNumber evidence="4">1.1.1.399</ecNumber>
        <ecNumber evidence="5">1.1.1.95</ecNumber>
    </recommendedName>
    <alternativeName>
        <fullName evidence="9">2-oxoglutarate reductase</fullName>
    </alternativeName>
</protein>
<reference evidence="14" key="1">
    <citation type="submission" date="2017-01" db="EMBL/GenBank/DDBJ databases">
        <authorList>
            <person name="Varghese N."/>
            <person name="Submissions S."/>
        </authorList>
    </citation>
    <scope>NUCLEOTIDE SEQUENCE [LARGE SCALE GENOMIC DNA]</scope>
    <source>
        <strain evidence="14">DM9</strain>
    </source>
</reference>
<dbReference type="AlphaFoldDB" id="A0A1N6ZYV7"/>
<evidence type="ECO:0000256" key="10">
    <source>
        <dbReference type="ARBA" id="ARBA00048126"/>
    </source>
</evidence>
<keyword evidence="8" id="KW-0520">NAD</keyword>
<dbReference type="Proteomes" id="UP000185924">
    <property type="component" value="Unassembled WGS sequence"/>
</dbReference>
<dbReference type="Gene3D" id="3.30.70.260">
    <property type="match status" value="1"/>
</dbReference>
<dbReference type="InterPro" id="IPR036412">
    <property type="entry name" value="HAD-like_sf"/>
</dbReference>
<name>A0A1N6ZYV7_9BACT</name>
<accession>A0A1N6ZYV7</accession>
<dbReference type="PROSITE" id="PS51671">
    <property type="entry name" value="ACT"/>
    <property type="match status" value="1"/>
</dbReference>
<evidence type="ECO:0000256" key="11">
    <source>
        <dbReference type="ARBA" id="ARBA00048731"/>
    </source>
</evidence>
<dbReference type="SUPFAM" id="SSF51735">
    <property type="entry name" value="NAD(P)-binding Rossmann-fold domains"/>
    <property type="match status" value="1"/>
</dbReference>
<dbReference type="STRING" id="1077936.SAMN05421545_3105"/>
<dbReference type="EC" id="1.1.1.399" evidence="4"/>
<evidence type="ECO:0000259" key="12">
    <source>
        <dbReference type="PROSITE" id="PS51671"/>
    </source>
</evidence>
<evidence type="ECO:0000256" key="7">
    <source>
        <dbReference type="ARBA" id="ARBA00023002"/>
    </source>
</evidence>
<dbReference type="GO" id="GO:0047545">
    <property type="term" value="F:(S)-2-hydroxyglutarate dehydrogenase activity"/>
    <property type="evidence" value="ECO:0007669"/>
    <property type="project" value="UniProtKB-ARBA"/>
</dbReference>
<comment type="similarity">
    <text evidence="3">Belongs to the D-isomer specific 2-hydroxyacid dehydrogenase family.</text>
</comment>
<dbReference type="Gene3D" id="1.10.150.210">
    <property type="entry name" value="Phosphoserine phosphatase, domain 2"/>
    <property type="match status" value="1"/>
</dbReference>
<dbReference type="GO" id="GO:0051287">
    <property type="term" value="F:NAD binding"/>
    <property type="evidence" value="ECO:0007669"/>
    <property type="project" value="InterPro"/>
</dbReference>
<dbReference type="InterPro" id="IPR045865">
    <property type="entry name" value="ACT-like_dom_sf"/>
</dbReference>
<dbReference type="EMBL" id="FTNM01000005">
    <property type="protein sequence ID" value="SIR31939.1"/>
    <property type="molecule type" value="Genomic_DNA"/>
</dbReference>
<dbReference type="InterPro" id="IPR029752">
    <property type="entry name" value="D-isomer_DH_CS1"/>
</dbReference>
<dbReference type="EC" id="1.1.1.95" evidence="5"/>
<feature type="domain" description="ACT" evidence="12">
    <location>
        <begin position="561"/>
        <end position="630"/>
    </location>
</feature>
<dbReference type="InterPro" id="IPR054480">
    <property type="entry name" value="AHAS_small-like_ACT"/>
</dbReference>
<dbReference type="InterPro" id="IPR006139">
    <property type="entry name" value="D-isomer_2_OHA_DH_cat_dom"/>
</dbReference>
<dbReference type="CDD" id="cd04901">
    <property type="entry name" value="ACT_3PGDH"/>
    <property type="match status" value="1"/>
</dbReference>
<dbReference type="SUPFAM" id="SSF56784">
    <property type="entry name" value="HAD-like"/>
    <property type="match status" value="1"/>
</dbReference>
<evidence type="ECO:0000313" key="14">
    <source>
        <dbReference type="Proteomes" id="UP000185924"/>
    </source>
</evidence>
<dbReference type="GO" id="GO:0006564">
    <property type="term" value="P:L-serine biosynthetic process"/>
    <property type="evidence" value="ECO:0007669"/>
    <property type="project" value="UniProtKB-ARBA"/>
</dbReference>
<comment type="function">
    <text evidence="1">Catalyzes the reversible oxidation of 3-phospho-D-glycerate to 3-phosphonooxypyruvate, the first step of the phosphorylated L-serine biosynthesis pathway. Also catalyzes the reversible oxidation of 2-hydroxyglutarate to 2-oxoglutarate.</text>
</comment>
<dbReference type="PANTHER" id="PTHR43761">
    <property type="entry name" value="D-ISOMER SPECIFIC 2-HYDROXYACID DEHYDROGENASE FAMILY PROTEIN (AFU_ORTHOLOGUE AFUA_1G13630)"/>
    <property type="match status" value="1"/>
</dbReference>
<evidence type="ECO:0000256" key="8">
    <source>
        <dbReference type="ARBA" id="ARBA00023027"/>
    </source>
</evidence>
<dbReference type="SUPFAM" id="SSF55021">
    <property type="entry name" value="ACT-like"/>
    <property type="match status" value="1"/>
</dbReference>
<dbReference type="OrthoDB" id="1522997at2"/>
<sequence length="630" mass="70305">MAKDKYYIIDFDSTFTQVEALDELGEISLAGEENKDEILQQIKDLTNGAMEGRSSFTEGLSKRLALLKANRRHLKPLIQLLQTKVSDSIKRNKEFFQTYADHILIVSSGFKEFITPIVTEYGIKEENIYANTFRFDEQGNIIGFDEENLLCLDRGKIKLLEELALEGDVYVLGDGYTDYEIKEAGLANKFYAFTENVVRDSVVAKADDVAPSLDEFLYQHKLPMAISYPKNRIRVLLLENVHPKAVELFKREGYQIETVSGALSEDELCERIRNVSVLGIRSKTQVTKRVLEHANKLMCIGAFCIGTNQIDLSACLDAGVAVFNAPYSNTRSVVELAIGEIIMLCRNAVDKSIKMHQGIWDKSATGSVEVRDKKLGIIGYGSIGAQLSVLAEALGMVVYYYDVVERLQLGNARKCETLKQLLQIADIVSLHVDGRTSNQGMFGAEEFAAMKDGAIFLNLSRGHIVDLPALVEAIKSGKVRGAAVDVYPYEPATNDEEFVSELRGLPNVILTPHIGGSTQEAQENIGTFVPSRIMEYINTGNSYQSVNFPNIQLPELKNAHRLIHIHQNVPGVLANINSVLAGNQVNILGQYLKTNEQIGYVITDIDKLYDKKVIEEMKRVPATIKFRILY</sequence>
<dbReference type="PANTHER" id="PTHR43761:SF1">
    <property type="entry name" value="D-ISOMER SPECIFIC 2-HYDROXYACID DEHYDROGENASE CATALYTIC DOMAIN-CONTAINING PROTEIN-RELATED"/>
    <property type="match status" value="1"/>
</dbReference>
<dbReference type="Pfam" id="PF00389">
    <property type="entry name" value="2-Hacid_dh"/>
    <property type="match status" value="1"/>
</dbReference>
<dbReference type="NCBIfam" id="NF008759">
    <property type="entry name" value="PRK11790.1"/>
    <property type="match status" value="1"/>
</dbReference>
<keyword evidence="14" id="KW-1185">Reference proteome</keyword>
<dbReference type="InterPro" id="IPR002912">
    <property type="entry name" value="ACT_dom"/>
</dbReference>
<comment type="pathway">
    <text evidence="2">Amino-acid biosynthesis; L-serine biosynthesis; L-serine from 3-phospho-D-glycerate: step 1/3.</text>
</comment>
<evidence type="ECO:0000256" key="5">
    <source>
        <dbReference type="ARBA" id="ARBA00013143"/>
    </source>
</evidence>
<dbReference type="InterPro" id="IPR036291">
    <property type="entry name" value="NAD(P)-bd_dom_sf"/>
</dbReference>
<dbReference type="PROSITE" id="PS00065">
    <property type="entry name" value="D_2_HYDROXYACID_DH_1"/>
    <property type="match status" value="1"/>
</dbReference>
<dbReference type="InterPro" id="IPR006140">
    <property type="entry name" value="D-isomer_DH_NAD-bd"/>
</dbReference>
<dbReference type="Gene3D" id="3.40.50.720">
    <property type="entry name" value="NAD(P)-binding Rossmann-like Domain"/>
    <property type="match status" value="2"/>
</dbReference>
<evidence type="ECO:0000256" key="9">
    <source>
        <dbReference type="ARBA" id="ARBA00030455"/>
    </source>
</evidence>
<comment type="catalytic activity">
    <reaction evidence="10">
        <text>(R)-2-hydroxyglutarate + NAD(+) = 2-oxoglutarate + NADH + H(+)</text>
        <dbReference type="Rhea" id="RHEA:49612"/>
        <dbReference type="ChEBI" id="CHEBI:15378"/>
        <dbReference type="ChEBI" id="CHEBI:15801"/>
        <dbReference type="ChEBI" id="CHEBI:16810"/>
        <dbReference type="ChEBI" id="CHEBI:57540"/>
        <dbReference type="ChEBI" id="CHEBI:57945"/>
        <dbReference type="EC" id="1.1.1.399"/>
    </reaction>
</comment>